<evidence type="ECO:0000256" key="4">
    <source>
        <dbReference type="ARBA" id="ARBA00022801"/>
    </source>
</evidence>
<evidence type="ECO:0000259" key="7">
    <source>
        <dbReference type="PROSITE" id="PS51831"/>
    </source>
</evidence>
<evidence type="ECO:0000313" key="8">
    <source>
        <dbReference type="EMBL" id="MBR7797309.1"/>
    </source>
</evidence>
<accession>A0A941DY94</accession>
<dbReference type="SMART" id="SM00471">
    <property type="entry name" value="HDc"/>
    <property type="match status" value="1"/>
</dbReference>
<reference evidence="8" key="1">
    <citation type="submission" date="2021-04" db="EMBL/GenBank/DDBJ databases">
        <title>Isolation and polyphasic classification of algal microorganism.</title>
        <authorList>
            <person name="Wang S."/>
        </authorList>
    </citation>
    <scope>NUCLEOTIDE SEQUENCE</scope>
    <source>
        <strain evidence="8">720a</strain>
    </source>
</reference>
<dbReference type="InterPro" id="IPR005249">
    <property type="entry name" value="YqeK"/>
</dbReference>
<dbReference type="EC" id="3.6.1.41" evidence="1"/>
<keyword evidence="2" id="KW-0479">Metal-binding</keyword>
<dbReference type="Gene3D" id="1.10.3210.10">
    <property type="entry name" value="Hypothetical protein af1432"/>
    <property type="match status" value="1"/>
</dbReference>
<dbReference type="InterPro" id="IPR051094">
    <property type="entry name" value="Diverse_Catalytic_Enzymes"/>
</dbReference>
<evidence type="ECO:0000256" key="5">
    <source>
        <dbReference type="ARBA" id="ARBA00023004"/>
    </source>
</evidence>
<dbReference type="PANTHER" id="PTHR35795">
    <property type="entry name" value="SLR1885 PROTEIN"/>
    <property type="match status" value="1"/>
</dbReference>
<keyword evidence="9" id="KW-1185">Reference proteome</keyword>
<dbReference type="SUPFAM" id="SSF109604">
    <property type="entry name" value="HD-domain/PDEase-like"/>
    <property type="match status" value="1"/>
</dbReference>
<proteinExistence type="predicted"/>
<comment type="catalytic activity">
    <reaction evidence="6">
        <text>P(1),P(4)-bis(5'-adenosyl) tetraphosphate + H2O = 2 ADP + 2 H(+)</text>
        <dbReference type="Rhea" id="RHEA:24252"/>
        <dbReference type="ChEBI" id="CHEBI:15377"/>
        <dbReference type="ChEBI" id="CHEBI:15378"/>
        <dbReference type="ChEBI" id="CHEBI:58141"/>
        <dbReference type="ChEBI" id="CHEBI:456216"/>
        <dbReference type="EC" id="3.6.1.41"/>
    </reaction>
</comment>
<evidence type="ECO:0000256" key="6">
    <source>
        <dbReference type="ARBA" id="ARBA00049417"/>
    </source>
</evidence>
<keyword evidence="3" id="KW-0547">Nucleotide-binding</keyword>
<organism evidence="8 9">
    <name type="scientific">Virgibacillus salarius</name>
    <dbReference type="NCBI Taxonomy" id="447199"/>
    <lineage>
        <taxon>Bacteria</taxon>
        <taxon>Bacillati</taxon>
        <taxon>Bacillota</taxon>
        <taxon>Bacilli</taxon>
        <taxon>Bacillales</taxon>
        <taxon>Bacillaceae</taxon>
        <taxon>Virgibacillus</taxon>
    </lineage>
</organism>
<evidence type="ECO:0000256" key="1">
    <source>
        <dbReference type="ARBA" id="ARBA00012506"/>
    </source>
</evidence>
<protein>
    <recommendedName>
        <fullName evidence="1">bis(5'-nucleosyl)-tetraphosphatase (symmetrical)</fullName>
        <ecNumber evidence="1">3.6.1.41</ecNumber>
    </recommendedName>
</protein>
<dbReference type="Pfam" id="PF01966">
    <property type="entry name" value="HD"/>
    <property type="match status" value="1"/>
</dbReference>
<comment type="caution">
    <text evidence="8">The sequence shown here is derived from an EMBL/GenBank/DDBJ whole genome shotgun (WGS) entry which is preliminary data.</text>
</comment>
<dbReference type="EMBL" id="JAGSOT010000050">
    <property type="protein sequence ID" value="MBR7797309.1"/>
    <property type="molecule type" value="Genomic_DNA"/>
</dbReference>
<feature type="domain" description="HD" evidence="7">
    <location>
        <begin position="18"/>
        <end position="132"/>
    </location>
</feature>
<name>A0A941DY94_9BACI</name>
<dbReference type="PROSITE" id="PS51831">
    <property type="entry name" value="HD"/>
    <property type="match status" value="1"/>
</dbReference>
<dbReference type="NCBIfam" id="TIGR00488">
    <property type="entry name" value="bis(5'-nucleosyl)-tetraphosphatase (symmetrical) YqeK"/>
    <property type="match status" value="1"/>
</dbReference>
<dbReference type="RefSeq" id="WP_166530689.1">
    <property type="nucleotide sequence ID" value="NZ_JAGSOT010000050.1"/>
</dbReference>
<sequence>MKIEIAKDIVRPHLTTARYEHSLRVAETAKELALLYGEKVEKAELAAVFHDYAKYRSRDELARWIVTSYLPKDLLDYHHELWHGPVAALLIEKEFGVKDIDIQNAIHYHTTGRAHMSNLEMIIFLADYIEPGRKFPGIDKVREMAKVDLVHACLMASANTIRFLMNKNTAIYPDTFHTYNDLIRRVNGGNH</sequence>
<dbReference type="AlphaFoldDB" id="A0A941DY94"/>
<dbReference type="GO" id="GO:0046872">
    <property type="term" value="F:metal ion binding"/>
    <property type="evidence" value="ECO:0007669"/>
    <property type="project" value="UniProtKB-KW"/>
</dbReference>
<dbReference type="InterPro" id="IPR006674">
    <property type="entry name" value="HD_domain"/>
</dbReference>
<dbReference type="GO" id="GO:0000166">
    <property type="term" value="F:nucleotide binding"/>
    <property type="evidence" value="ECO:0007669"/>
    <property type="project" value="UniProtKB-KW"/>
</dbReference>
<evidence type="ECO:0000256" key="2">
    <source>
        <dbReference type="ARBA" id="ARBA00022723"/>
    </source>
</evidence>
<keyword evidence="4 8" id="KW-0378">Hydrolase</keyword>
<evidence type="ECO:0000313" key="9">
    <source>
        <dbReference type="Proteomes" id="UP000675284"/>
    </source>
</evidence>
<keyword evidence="5" id="KW-0408">Iron</keyword>
<evidence type="ECO:0000256" key="3">
    <source>
        <dbReference type="ARBA" id="ARBA00022741"/>
    </source>
</evidence>
<dbReference type="PANTHER" id="PTHR35795:SF1">
    <property type="entry name" value="BIS(5'-NUCLEOSYL)-TETRAPHOSPHATASE, SYMMETRICAL"/>
    <property type="match status" value="1"/>
</dbReference>
<dbReference type="Proteomes" id="UP000675284">
    <property type="component" value="Unassembled WGS sequence"/>
</dbReference>
<dbReference type="CDD" id="cd00077">
    <property type="entry name" value="HDc"/>
    <property type="match status" value="1"/>
</dbReference>
<dbReference type="GO" id="GO:0008803">
    <property type="term" value="F:bis(5'-nucleosyl)-tetraphosphatase (symmetrical) activity"/>
    <property type="evidence" value="ECO:0007669"/>
    <property type="project" value="UniProtKB-EC"/>
</dbReference>
<dbReference type="InterPro" id="IPR003607">
    <property type="entry name" value="HD/PDEase_dom"/>
</dbReference>
<gene>
    <name evidence="8" type="primary">yqeK</name>
    <name evidence="8" type="ORF">KCX74_14830</name>
</gene>